<gene>
    <name evidence="2" type="ORF">O0955_08975</name>
</gene>
<keyword evidence="1" id="KW-0812">Transmembrane</keyword>
<feature type="transmembrane region" description="Helical" evidence="1">
    <location>
        <begin position="12"/>
        <end position="35"/>
    </location>
</feature>
<proteinExistence type="predicted"/>
<keyword evidence="1" id="KW-1133">Transmembrane helix</keyword>
<evidence type="ECO:0000313" key="3">
    <source>
        <dbReference type="Proteomes" id="UP001144347"/>
    </source>
</evidence>
<keyword evidence="1" id="KW-0472">Membrane</keyword>
<name>A0ABT4L894_9SPHI</name>
<comment type="caution">
    <text evidence="2">The sequence shown here is derived from an EMBL/GenBank/DDBJ whole genome shotgun (WGS) entry which is preliminary data.</text>
</comment>
<protein>
    <submittedName>
        <fullName evidence="2">Uncharacterized protein</fullName>
    </submittedName>
</protein>
<organism evidence="2 3">
    <name type="scientific">Pedobacter punctiformis</name>
    <dbReference type="NCBI Taxonomy" id="3004097"/>
    <lineage>
        <taxon>Bacteria</taxon>
        <taxon>Pseudomonadati</taxon>
        <taxon>Bacteroidota</taxon>
        <taxon>Sphingobacteriia</taxon>
        <taxon>Sphingobacteriales</taxon>
        <taxon>Sphingobacteriaceae</taxon>
        <taxon>Pedobacter</taxon>
    </lineage>
</organism>
<evidence type="ECO:0000313" key="2">
    <source>
        <dbReference type="EMBL" id="MCZ4244138.1"/>
    </source>
</evidence>
<reference evidence="2" key="1">
    <citation type="submission" date="2022-12" db="EMBL/GenBank/DDBJ databases">
        <title>Genome sequence of HCMS5-2.</title>
        <authorList>
            <person name="Woo H."/>
        </authorList>
    </citation>
    <scope>NUCLEOTIDE SEQUENCE</scope>
    <source>
        <strain evidence="2">HCMS5-2</strain>
    </source>
</reference>
<feature type="transmembrane region" description="Helical" evidence="1">
    <location>
        <begin position="47"/>
        <end position="68"/>
    </location>
</feature>
<sequence>MKGAILYFSIRLTILAFAITIFYNCAVYLLPNHIARDQFSFVGELDIFIILTMMFAVIYSAFIYWECIQFTRKHWFGHRNGALVLLIINAIIAIASFLISLKV</sequence>
<dbReference type="RefSeq" id="WP_269427203.1">
    <property type="nucleotide sequence ID" value="NZ_JAPWGM010000002.1"/>
</dbReference>
<dbReference type="EMBL" id="JAPWGM010000002">
    <property type="protein sequence ID" value="MCZ4244138.1"/>
    <property type="molecule type" value="Genomic_DNA"/>
</dbReference>
<accession>A0ABT4L894</accession>
<feature type="transmembrane region" description="Helical" evidence="1">
    <location>
        <begin position="80"/>
        <end position="101"/>
    </location>
</feature>
<keyword evidence="3" id="KW-1185">Reference proteome</keyword>
<dbReference type="Proteomes" id="UP001144347">
    <property type="component" value="Unassembled WGS sequence"/>
</dbReference>
<evidence type="ECO:0000256" key="1">
    <source>
        <dbReference type="SAM" id="Phobius"/>
    </source>
</evidence>